<dbReference type="EMBL" id="CM056810">
    <property type="protein sequence ID" value="KAJ8643641.1"/>
    <property type="molecule type" value="Genomic_DNA"/>
</dbReference>
<comment type="caution">
    <text evidence="1">The sequence shown here is derived from an EMBL/GenBank/DDBJ whole genome shotgun (WGS) entry which is preliminary data.</text>
</comment>
<evidence type="ECO:0000313" key="2">
    <source>
        <dbReference type="Proteomes" id="UP001234297"/>
    </source>
</evidence>
<accession>A0ACC2ME22</accession>
<proteinExistence type="predicted"/>
<dbReference type="Proteomes" id="UP001234297">
    <property type="component" value="Chromosome 2"/>
</dbReference>
<keyword evidence="2" id="KW-1185">Reference proteome</keyword>
<gene>
    <name evidence="1" type="ORF">MRB53_005389</name>
</gene>
<protein>
    <submittedName>
        <fullName evidence="1">Uncharacterized protein</fullName>
    </submittedName>
</protein>
<name>A0ACC2ME22_PERAE</name>
<organism evidence="1 2">
    <name type="scientific">Persea americana</name>
    <name type="common">Avocado</name>
    <dbReference type="NCBI Taxonomy" id="3435"/>
    <lineage>
        <taxon>Eukaryota</taxon>
        <taxon>Viridiplantae</taxon>
        <taxon>Streptophyta</taxon>
        <taxon>Embryophyta</taxon>
        <taxon>Tracheophyta</taxon>
        <taxon>Spermatophyta</taxon>
        <taxon>Magnoliopsida</taxon>
        <taxon>Magnoliidae</taxon>
        <taxon>Laurales</taxon>
        <taxon>Lauraceae</taxon>
        <taxon>Persea</taxon>
    </lineage>
</organism>
<evidence type="ECO:0000313" key="1">
    <source>
        <dbReference type="EMBL" id="KAJ8643641.1"/>
    </source>
</evidence>
<reference evidence="1 2" key="1">
    <citation type="journal article" date="2022" name="Hortic Res">
        <title>A haplotype resolved chromosomal level avocado genome allows analysis of novel avocado genes.</title>
        <authorList>
            <person name="Nath O."/>
            <person name="Fletcher S.J."/>
            <person name="Hayward A."/>
            <person name="Shaw L.M."/>
            <person name="Masouleh A.K."/>
            <person name="Furtado A."/>
            <person name="Henry R.J."/>
            <person name="Mitter N."/>
        </authorList>
    </citation>
    <scope>NUCLEOTIDE SEQUENCE [LARGE SCALE GENOMIC DNA]</scope>
    <source>
        <strain evidence="2">cv. Hass</strain>
    </source>
</reference>
<sequence>MTGNVIFFLLRSISAIEGWQRCYLLLLLRRHRAVLIVAFFDLLRWASESSETFIGQRLQIRSSMVVFFIDTAMAWQPYPLGLHMHTTCALLCSDDGRNLLQEAATSPSFSEHSAATSESSPIAKPRSFFSVPSLETSGLFC</sequence>